<sequence>MRKLEPKPFDEILSNYFNEKFGQKEESFWDREVGTYHASDFGKCLRKVYYEHELGKRESENSYPHFHLGNKIEDVVEYSLKNHYGRDLIKNSYRIELNFGDFRVVGQTDPVLVGVNGEIKKLFEVKSTKSLKFREEDGPAEHHVMQVHPYMAGLGLDSCTIVYVQKNDLKVLSYDVCFDKEKFARGKNRILVLHKGLTGGGPPKAEPFCPDWECDYCKYSNECPKGGD</sequence>
<dbReference type="Proteomes" id="UP000070263">
    <property type="component" value="Unassembled WGS sequence"/>
</dbReference>
<reference evidence="1 2" key="1">
    <citation type="journal article" date="2016" name="Sci. Rep.">
        <title>Metabolic traits of an uncultured archaeal lineage -MSBL1- from brine pools of the Red Sea.</title>
        <authorList>
            <person name="Mwirichia R."/>
            <person name="Alam I."/>
            <person name="Rashid M."/>
            <person name="Vinu M."/>
            <person name="Ba-Alawi W."/>
            <person name="Anthony Kamau A."/>
            <person name="Kamanda Ngugi D."/>
            <person name="Goker M."/>
            <person name="Klenk H.P."/>
            <person name="Bajic V."/>
            <person name="Stingl U."/>
        </authorList>
    </citation>
    <scope>NUCLEOTIDE SEQUENCE [LARGE SCALE GENOMIC DNA]</scope>
    <source>
        <strain evidence="1">SCGC-AAA382A20</strain>
    </source>
</reference>
<gene>
    <name evidence="1" type="ORF">AKJ51_02965</name>
</gene>
<dbReference type="AlphaFoldDB" id="A0A133VJY1"/>
<proteinExistence type="predicted"/>
<evidence type="ECO:0000313" key="1">
    <source>
        <dbReference type="EMBL" id="KXB06739.1"/>
    </source>
</evidence>
<dbReference type="InterPro" id="IPR011604">
    <property type="entry name" value="PDDEXK-like_dom_sf"/>
</dbReference>
<protein>
    <recommendedName>
        <fullName evidence="3">PD-(D/E)XK endonuclease-like domain-containing protein</fullName>
    </recommendedName>
</protein>
<evidence type="ECO:0000313" key="2">
    <source>
        <dbReference type="Proteomes" id="UP000070263"/>
    </source>
</evidence>
<organism evidence="1 2">
    <name type="scientific">candidate division MSBL1 archaeon SCGC-AAA382A20</name>
    <dbReference type="NCBI Taxonomy" id="1698280"/>
    <lineage>
        <taxon>Archaea</taxon>
        <taxon>Methanobacteriati</taxon>
        <taxon>Methanobacteriota</taxon>
        <taxon>candidate division MSBL1</taxon>
    </lineage>
</organism>
<evidence type="ECO:0008006" key="3">
    <source>
        <dbReference type="Google" id="ProtNLM"/>
    </source>
</evidence>
<comment type="caution">
    <text evidence="1">The sequence shown here is derived from an EMBL/GenBank/DDBJ whole genome shotgun (WGS) entry which is preliminary data.</text>
</comment>
<accession>A0A133VJY1</accession>
<dbReference type="EMBL" id="LHYE01000032">
    <property type="protein sequence ID" value="KXB06739.1"/>
    <property type="molecule type" value="Genomic_DNA"/>
</dbReference>
<name>A0A133VJY1_9EURY</name>
<keyword evidence="2" id="KW-1185">Reference proteome</keyword>
<dbReference type="Gene3D" id="3.90.320.10">
    <property type="match status" value="1"/>
</dbReference>